<comment type="catalytic activity">
    <reaction evidence="10">
        <text>nicotinate beta-D-ribonucleotide + CO2 + diphosphate = quinolinate + 5-phospho-alpha-D-ribose 1-diphosphate + 2 H(+)</text>
        <dbReference type="Rhea" id="RHEA:12733"/>
        <dbReference type="ChEBI" id="CHEBI:15378"/>
        <dbReference type="ChEBI" id="CHEBI:16526"/>
        <dbReference type="ChEBI" id="CHEBI:29959"/>
        <dbReference type="ChEBI" id="CHEBI:33019"/>
        <dbReference type="ChEBI" id="CHEBI:57502"/>
        <dbReference type="ChEBI" id="CHEBI:58017"/>
        <dbReference type="EC" id="2.4.2.19"/>
    </reaction>
</comment>
<dbReference type="InterPro" id="IPR004393">
    <property type="entry name" value="NadC"/>
</dbReference>
<dbReference type="KEGG" id="tti:THITH_04520"/>
<dbReference type="PANTHER" id="PTHR32179:SF3">
    <property type="entry name" value="NICOTINATE-NUCLEOTIDE PYROPHOSPHORYLASE [CARBOXYLATING]"/>
    <property type="match status" value="1"/>
</dbReference>
<dbReference type="SUPFAM" id="SSF51690">
    <property type="entry name" value="Nicotinate/Quinolinate PRTase C-terminal domain-like"/>
    <property type="match status" value="1"/>
</dbReference>
<dbReference type="Pfam" id="PF02749">
    <property type="entry name" value="QRPTase_N"/>
    <property type="match status" value="1"/>
</dbReference>
<dbReference type="NCBIfam" id="TIGR00078">
    <property type="entry name" value="nadC"/>
    <property type="match status" value="1"/>
</dbReference>
<dbReference type="InterPro" id="IPR037128">
    <property type="entry name" value="Quinolinate_PRibosylTase_N_sf"/>
</dbReference>
<evidence type="ECO:0000256" key="8">
    <source>
        <dbReference type="ARBA" id="ARBA00022679"/>
    </source>
</evidence>
<evidence type="ECO:0000259" key="14">
    <source>
        <dbReference type="Pfam" id="PF01729"/>
    </source>
</evidence>
<dbReference type="PANTHER" id="PTHR32179">
    <property type="entry name" value="NICOTINATE-NUCLEOTIDE PYROPHOSPHORYLASE [CARBOXYLATING]"/>
    <property type="match status" value="1"/>
</dbReference>
<dbReference type="FunFam" id="3.90.1170.20:FF:000001">
    <property type="entry name" value="Nicotinate-nucleotide diphosphorylase (Carboxylating)"/>
    <property type="match status" value="1"/>
</dbReference>
<dbReference type="RefSeq" id="WP_006749064.1">
    <property type="nucleotide sequence ID" value="NZ_CP007029.1"/>
</dbReference>
<evidence type="ECO:0000256" key="12">
    <source>
        <dbReference type="PIRNR" id="PIRNR006250"/>
    </source>
</evidence>
<reference evidence="16 17" key="1">
    <citation type="submission" date="2013-12" db="EMBL/GenBank/DDBJ databases">
        <authorList>
            <consortium name="DOE Joint Genome Institute"/>
            <person name="Muyzer G."/>
            <person name="Huntemann M."/>
            <person name="Han J."/>
            <person name="Chen A."/>
            <person name="Kyrpides N."/>
            <person name="Mavromatis K."/>
            <person name="Markowitz V."/>
            <person name="Palaniappan K."/>
            <person name="Ivanova N."/>
            <person name="Schaumberg A."/>
            <person name="Pati A."/>
            <person name="Liolios K."/>
            <person name="Nordberg H.P."/>
            <person name="Cantor M.N."/>
            <person name="Hua S.X."/>
            <person name="Woyke T."/>
        </authorList>
    </citation>
    <scope>NUCLEOTIDE SEQUENCE [LARGE SCALE GENOMIC DNA]</scope>
    <source>
        <strain evidence="16 17">ARh 1</strain>
    </source>
</reference>
<feature type="domain" description="Quinolinate phosphoribosyl transferase C-terminal" evidence="14">
    <location>
        <begin position="131"/>
        <end position="294"/>
    </location>
</feature>
<evidence type="ECO:0000313" key="16">
    <source>
        <dbReference type="EMBL" id="AHE97648.1"/>
    </source>
</evidence>
<proteinExistence type="inferred from homology"/>
<dbReference type="EC" id="2.4.2.19" evidence="5"/>
<comment type="subunit">
    <text evidence="4">Hexamer formed by 3 homodimers.</text>
</comment>
<dbReference type="Pfam" id="PF01729">
    <property type="entry name" value="QRPTase_C"/>
    <property type="match status" value="1"/>
</dbReference>
<comment type="function">
    <text evidence="1">Involved in the catabolism of quinolinic acid (QA).</text>
</comment>
<keyword evidence="8 12" id="KW-0808">Transferase</keyword>
<comment type="similarity">
    <text evidence="3 12">Belongs to the NadC/ModD family.</text>
</comment>
<feature type="domain" description="Quinolinate phosphoribosyl transferase N-terminal" evidence="15">
    <location>
        <begin position="44"/>
        <end position="128"/>
    </location>
</feature>
<comment type="pathway">
    <text evidence="2">Cofactor biosynthesis; NAD(+) biosynthesis; nicotinate D-ribonucleotide from quinolinate: step 1/1.</text>
</comment>
<dbReference type="InterPro" id="IPR027277">
    <property type="entry name" value="NadC/ModD"/>
</dbReference>
<keyword evidence="6" id="KW-0662">Pyridine nucleotide biosynthesis</keyword>
<organism evidence="16 17">
    <name type="scientific">Thioalkalivibrio paradoxus ARh 1</name>
    <dbReference type="NCBI Taxonomy" id="713585"/>
    <lineage>
        <taxon>Bacteria</taxon>
        <taxon>Pseudomonadati</taxon>
        <taxon>Pseudomonadota</taxon>
        <taxon>Gammaproteobacteria</taxon>
        <taxon>Chromatiales</taxon>
        <taxon>Ectothiorhodospiraceae</taxon>
        <taxon>Thioalkalivibrio</taxon>
    </lineage>
</organism>
<dbReference type="AlphaFoldDB" id="W0DKW7"/>
<gene>
    <name evidence="16" type="ORF">THITH_04520</name>
</gene>
<dbReference type="HOGENOM" id="CLU_039622_0_3_6"/>
<dbReference type="GO" id="GO:0005737">
    <property type="term" value="C:cytoplasm"/>
    <property type="evidence" value="ECO:0007669"/>
    <property type="project" value="TreeGrafter"/>
</dbReference>
<protein>
    <recommendedName>
        <fullName evidence="11">Probable nicotinate-nucleotide pyrophosphorylase [carboxylating]</fullName>
        <ecNumber evidence="5">2.4.2.19</ecNumber>
    </recommendedName>
    <alternativeName>
        <fullName evidence="9">Quinolinate phosphoribosyltransferase [decarboxylating]</fullName>
    </alternativeName>
</protein>
<keyword evidence="7 12" id="KW-0328">Glycosyltransferase</keyword>
<dbReference type="SUPFAM" id="SSF54675">
    <property type="entry name" value="Nicotinate/Quinolinate PRTase N-terminal domain-like"/>
    <property type="match status" value="1"/>
</dbReference>
<dbReference type="InterPro" id="IPR022412">
    <property type="entry name" value="Quinolinate_PRibosylTrfase_N"/>
</dbReference>
<evidence type="ECO:0000256" key="7">
    <source>
        <dbReference type="ARBA" id="ARBA00022676"/>
    </source>
</evidence>
<keyword evidence="17" id="KW-1185">Reference proteome</keyword>
<dbReference type="STRING" id="713585.THITH_04520"/>
<evidence type="ECO:0000256" key="6">
    <source>
        <dbReference type="ARBA" id="ARBA00022642"/>
    </source>
</evidence>
<dbReference type="UniPathway" id="UPA00253">
    <property type="reaction ID" value="UER00331"/>
</dbReference>
<dbReference type="CDD" id="cd01572">
    <property type="entry name" value="QPRTase"/>
    <property type="match status" value="1"/>
</dbReference>
<feature type="region of interest" description="Disordered" evidence="13">
    <location>
        <begin position="1"/>
        <end position="24"/>
    </location>
</feature>
<evidence type="ECO:0000256" key="4">
    <source>
        <dbReference type="ARBA" id="ARBA00011218"/>
    </source>
</evidence>
<evidence type="ECO:0000256" key="11">
    <source>
        <dbReference type="ARBA" id="ARBA00069173"/>
    </source>
</evidence>
<dbReference type="Gene3D" id="3.90.1170.20">
    <property type="entry name" value="Quinolinate phosphoribosyl transferase, N-terminal domain"/>
    <property type="match status" value="1"/>
</dbReference>
<sequence>MNRTTQRNASRVKDPFGEPLEPPDPETIHVAVQAALREDLGSGDLTATLVPAEQKARGELHLREPAVVCGQAWFSACFRALAPGVRVQWRVAEGERVDAPGVVAEVSGPVRAILSAERSALNLLQTLSGTATETARLVALLAGGHSRLLDTRKTLPGLRAAQKYAVRCGGGYNHRLGLWDAVLIKENHILACGSIQVAVERARTLGKGRWIEVETENLDDVDQALDAGADVVMLDNFALEDLREAVGRIRGRAVSEASGNVTDDSLPEIAATGVDYISVGGLTKNLRAIDFSLRLV</sequence>
<dbReference type="EMBL" id="CP007029">
    <property type="protein sequence ID" value="AHE97648.1"/>
    <property type="molecule type" value="Genomic_DNA"/>
</dbReference>
<evidence type="ECO:0000256" key="10">
    <source>
        <dbReference type="ARBA" id="ARBA00047445"/>
    </source>
</evidence>
<evidence type="ECO:0000256" key="13">
    <source>
        <dbReference type="SAM" id="MobiDB-lite"/>
    </source>
</evidence>
<dbReference type="PIRSF" id="PIRSF006250">
    <property type="entry name" value="NadC_ModD"/>
    <property type="match status" value="1"/>
</dbReference>
<dbReference type="Gene3D" id="3.20.20.70">
    <property type="entry name" value="Aldolase class I"/>
    <property type="match status" value="1"/>
</dbReference>
<evidence type="ECO:0000256" key="5">
    <source>
        <dbReference type="ARBA" id="ARBA00011944"/>
    </source>
</evidence>
<evidence type="ECO:0000256" key="9">
    <source>
        <dbReference type="ARBA" id="ARBA00033102"/>
    </source>
</evidence>
<dbReference type="GO" id="GO:0004514">
    <property type="term" value="F:nicotinate-nucleotide diphosphorylase (carboxylating) activity"/>
    <property type="evidence" value="ECO:0007669"/>
    <property type="project" value="UniProtKB-EC"/>
</dbReference>
<dbReference type="GO" id="GO:0009435">
    <property type="term" value="P:NAD+ biosynthetic process"/>
    <property type="evidence" value="ECO:0007669"/>
    <property type="project" value="UniProtKB-UniPathway"/>
</dbReference>
<evidence type="ECO:0000313" key="17">
    <source>
        <dbReference type="Proteomes" id="UP000005289"/>
    </source>
</evidence>
<evidence type="ECO:0000256" key="2">
    <source>
        <dbReference type="ARBA" id="ARBA00004893"/>
    </source>
</evidence>
<accession>W0DKW7</accession>
<dbReference type="GO" id="GO:0034213">
    <property type="term" value="P:quinolinate catabolic process"/>
    <property type="evidence" value="ECO:0007669"/>
    <property type="project" value="TreeGrafter"/>
</dbReference>
<dbReference type="InterPro" id="IPR036068">
    <property type="entry name" value="Nicotinate_pribotase-like_C"/>
</dbReference>
<dbReference type="FunFam" id="3.20.20.70:FF:000030">
    <property type="entry name" value="Nicotinate-nucleotide pyrophosphorylase, carboxylating"/>
    <property type="match status" value="1"/>
</dbReference>
<dbReference type="OrthoDB" id="9782546at2"/>
<dbReference type="InterPro" id="IPR013785">
    <property type="entry name" value="Aldolase_TIM"/>
</dbReference>
<evidence type="ECO:0000256" key="1">
    <source>
        <dbReference type="ARBA" id="ARBA00003237"/>
    </source>
</evidence>
<name>W0DKW7_9GAMM</name>
<dbReference type="Proteomes" id="UP000005289">
    <property type="component" value="Chromosome"/>
</dbReference>
<evidence type="ECO:0000259" key="15">
    <source>
        <dbReference type="Pfam" id="PF02749"/>
    </source>
</evidence>
<evidence type="ECO:0000256" key="3">
    <source>
        <dbReference type="ARBA" id="ARBA00009400"/>
    </source>
</evidence>
<dbReference type="InterPro" id="IPR002638">
    <property type="entry name" value="Quinolinate_PRibosylTrfase_C"/>
</dbReference>